<gene>
    <name evidence="8" type="primary">BUB1</name>
    <name evidence="8" type="ORF">HRR80_005069</name>
</gene>
<feature type="compositionally biased region" description="Acidic residues" evidence="5">
    <location>
        <begin position="558"/>
        <end position="572"/>
    </location>
</feature>
<dbReference type="Gene3D" id="1.25.40.430">
    <property type="match status" value="1"/>
</dbReference>
<feature type="compositionally biased region" description="Low complexity" evidence="5">
    <location>
        <begin position="281"/>
        <end position="295"/>
    </location>
</feature>
<feature type="compositionally biased region" description="Basic and acidic residues" evidence="5">
    <location>
        <begin position="722"/>
        <end position="734"/>
    </location>
</feature>
<name>A0AAN6ESV9_EXODE</name>
<dbReference type="SUPFAM" id="SSF56112">
    <property type="entry name" value="Protein kinase-like (PK-like)"/>
    <property type="match status" value="1"/>
</dbReference>
<dbReference type="GO" id="GO:0005634">
    <property type="term" value="C:nucleus"/>
    <property type="evidence" value="ECO:0007669"/>
    <property type="project" value="TreeGrafter"/>
</dbReference>
<dbReference type="EC" id="2.7.11.1" evidence="8"/>
<evidence type="ECO:0000313" key="8">
    <source>
        <dbReference type="EMBL" id="KAJ8991011.1"/>
    </source>
</evidence>
<dbReference type="EMBL" id="JAJGCB010000009">
    <property type="protein sequence ID" value="KAJ8991011.1"/>
    <property type="molecule type" value="Genomic_DNA"/>
</dbReference>
<feature type="region of interest" description="Disordered" evidence="5">
    <location>
        <begin position="829"/>
        <end position="942"/>
    </location>
</feature>
<evidence type="ECO:0000256" key="2">
    <source>
        <dbReference type="ARBA" id="ARBA00022454"/>
    </source>
</evidence>
<feature type="region of interest" description="Disordered" evidence="5">
    <location>
        <begin position="472"/>
        <end position="687"/>
    </location>
</feature>
<dbReference type="FunFam" id="1.25.40.430:FF:000003">
    <property type="entry name" value="Checkpoint serine/threonine-protein kinase BUB1"/>
    <property type="match status" value="1"/>
</dbReference>
<dbReference type="GO" id="GO:0032991">
    <property type="term" value="C:protein-containing complex"/>
    <property type="evidence" value="ECO:0007669"/>
    <property type="project" value="UniProtKB-ARBA"/>
</dbReference>
<dbReference type="Gene3D" id="1.10.510.10">
    <property type="entry name" value="Transferase(Phosphotransferase) domain 1"/>
    <property type="match status" value="1"/>
</dbReference>
<proteinExistence type="predicted"/>
<evidence type="ECO:0000256" key="4">
    <source>
        <dbReference type="ARBA" id="ARBA00023328"/>
    </source>
</evidence>
<dbReference type="InterPro" id="IPR000719">
    <property type="entry name" value="Prot_kinase_dom"/>
</dbReference>
<feature type="compositionally biased region" description="Low complexity" evidence="5">
    <location>
        <begin position="766"/>
        <end position="778"/>
    </location>
</feature>
<dbReference type="PROSITE" id="PS50011">
    <property type="entry name" value="PROTEIN_KINASE_DOM"/>
    <property type="match status" value="1"/>
</dbReference>
<comment type="subcellular location">
    <subcellularLocation>
        <location evidence="1">Chromosome</location>
        <location evidence="1">Centromere</location>
        <location evidence="1">Kinetochore</location>
    </subcellularLocation>
</comment>
<keyword evidence="2" id="KW-0158">Chromosome</keyword>
<dbReference type="PANTHER" id="PTHR14030">
    <property type="entry name" value="MITOTIC CHECKPOINT SERINE/THREONINE-PROTEIN KINASE BUB1"/>
    <property type="match status" value="1"/>
</dbReference>
<sequence length="1409" mass="156885">MAVPTAADNDLINFDIIETHKENIQSLPGGRSAKQLASILSPLPSGRAKGGDAPATLEETKTLNDAIRQEYEIELQSIADSDDPLDIYDRYVKWTLNAYPSAQATPQSQLLPLLERATKAFLTSPHYKNDPRYLKLWLHYIRLFSDSPRETFAFLSRHGIGEGLGLFYEEFAAWLESAGRWIQADEVYKLGIEREARPTERLLRKYGQFQQRFEARPHTDNEPSSPALPTVRPALAAKIDPFATSHRNDEAQAARQHSGTRSGSGATSRSGKPKMAIFSDAESATPAPASSSGTTKGWDSIGSMKERKKENTIEARPWAGEKLKAGGKVGTVPKMEIFKDPSQERQLSKQRHEVVNPRTGRAEQVYVDIDAIYPPHSEEEFSFEELRARSRGWAQKNWKVAKPTLQHSTSPLRCTSGNVVAPASVDKKSRPATQVEPEDVENLSQSLQQKMDLNDDIPNHNIHDVSTQSMVGMPETHIPSQPQTQSRKEKRPKVREIKQETMTVKTRLESPTGKKLKRKNSSTTEPTMTFHSKAATNEIYDMFNQPLRRQDPARDDTQSGDDTEYTEGDGDDGYSTTGDGESTGTGRVFEQGSEFGDDTSSSLRPDTTGTHSQDQSQPDSVSPWSDFTVSKHVPRPGKKIGSGPRTLSKGQGKTKPKGRLGREMSEDMTESMGSSSQNPTQTSGFDGLDTQAIAAIAGANFEDMDTKAIAMLAGDVDQLEIDDGKQEPISKEQSEELVQAEQGAGADENEWSETDQPGPVSKGDDNNNTSQNDNSTTTPVDDIFTEISHKPRFIPIPPEDYEPTPVRPYRDPVLVAQNKLPFMTPIVERTESSLAPLTAYRDSDYFNHKTPSRSPKGEFDSPLPLTADNLLMSSPQEPSPSTSVKRKHSERYGEDVENRAESPEPKKPFHREEKQEKELDKESKIAPTHALETTEPAKTDEPVFKTPAVPSKSPAPAQRVVQPAKISKGPIVADLQCNPCDDAVRQQILTTIHPPLSSYSGYHDHSEQTYNHYQTLKVFGEKMVKSKVKASPRKSQGEKGASKAVPPMLKFKGTTRVYAVKRQLGEGAFAPVYLVDSYDPNETAVDDGSEDKENGSKLGTKESNRQALEALKTEAPPGTLVWEFHILRLVRHRLGPAARTMQSIVCAHECHLYRDEAYILLSYSPQGTLLDLVNLARSESIKAGKPAEGLDEPLAMWFGVELLRILEDLHRIGILHGDLKGDNCLVRFEPNVEITVPFDPEGNHGWSAKGLKLIDFGRGIDVRMFKPNAQFIADWPSCPQDCAEIRECRPWKWQIDYHGMAGIIHSLLFGKYIETVPVATAGLALGPGQKKEWKLKENLKRYWEKEIWQEVFTVLLNPGSVADKEEMPIQNNLKRVRVKMEKWLVQEGERGGRDLRGSLRKMERLVVGK</sequence>
<dbReference type="GO" id="GO:0051754">
    <property type="term" value="P:meiotic sister chromatid cohesion, centromeric"/>
    <property type="evidence" value="ECO:0007669"/>
    <property type="project" value="TreeGrafter"/>
</dbReference>
<dbReference type="PROSITE" id="PS51489">
    <property type="entry name" value="BUB1_N"/>
    <property type="match status" value="1"/>
</dbReference>
<dbReference type="SMART" id="SM00220">
    <property type="entry name" value="S_TKc"/>
    <property type="match status" value="1"/>
</dbReference>
<dbReference type="InterPro" id="IPR012572">
    <property type="entry name" value="Mad3/Bub1_II"/>
</dbReference>
<evidence type="ECO:0000313" key="9">
    <source>
        <dbReference type="Proteomes" id="UP001161757"/>
    </source>
</evidence>
<dbReference type="PANTHER" id="PTHR14030:SF4">
    <property type="entry name" value="BUB1 KINASE, ISOFORM A-RELATED"/>
    <property type="match status" value="1"/>
</dbReference>
<keyword evidence="8" id="KW-0418">Kinase</keyword>
<feature type="compositionally biased region" description="Basic and acidic residues" evidence="5">
    <location>
        <begin position="890"/>
        <end position="924"/>
    </location>
</feature>
<organism evidence="8 9">
    <name type="scientific">Exophiala dermatitidis</name>
    <name type="common">Black yeast-like fungus</name>
    <name type="synonym">Wangiella dermatitidis</name>
    <dbReference type="NCBI Taxonomy" id="5970"/>
    <lineage>
        <taxon>Eukaryota</taxon>
        <taxon>Fungi</taxon>
        <taxon>Dikarya</taxon>
        <taxon>Ascomycota</taxon>
        <taxon>Pezizomycotina</taxon>
        <taxon>Eurotiomycetes</taxon>
        <taxon>Chaetothyriomycetidae</taxon>
        <taxon>Chaetothyriales</taxon>
        <taxon>Herpotrichiellaceae</taxon>
        <taxon>Exophiala</taxon>
    </lineage>
</organism>
<dbReference type="InterPro" id="IPR013212">
    <property type="entry name" value="Mad3/Bub1_I"/>
</dbReference>
<dbReference type="GO" id="GO:0000776">
    <property type="term" value="C:kinetochore"/>
    <property type="evidence" value="ECO:0007669"/>
    <property type="project" value="UniProtKB-KW"/>
</dbReference>
<dbReference type="GO" id="GO:0007094">
    <property type="term" value="P:mitotic spindle assembly checkpoint signaling"/>
    <property type="evidence" value="ECO:0007669"/>
    <property type="project" value="InterPro"/>
</dbReference>
<reference evidence="8" key="1">
    <citation type="submission" date="2023-01" db="EMBL/GenBank/DDBJ databases">
        <title>Exophiala dermititidis isolated from Cystic Fibrosis Patient.</title>
        <authorList>
            <person name="Kurbessoian T."/>
            <person name="Crocker A."/>
            <person name="Murante D."/>
            <person name="Hogan D.A."/>
            <person name="Stajich J.E."/>
        </authorList>
    </citation>
    <scope>NUCLEOTIDE SEQUENCE</scope>
    <source>
        <strain evidence="8">Ex8</strain>
    </source>
</reference>
<dbReference type="GO" id="GO:0005524">
    <property type="term" value="F:ATP binding"/>
    <property type="evidence" value="ECO:0007669"/>
    <property type="project" value="InterPro"/>
</dbReference>
<feature type="compositionally biased region" description="Low complexity" evidence="5">
    <location>
        <begin position="259"/>
        <end position="270"/>
    </location>
</feature>
<evidence type="ECO:0000256" key="5">
    <source>
        <dbReference type="SAM" id="MobiDB-lite"/>
    </source>
</evidence>
<evidence type="ECO:0000256" key="1">
    <source>
        <dbReference type="ARBA" id="ARBA00004629"/>
    </source>
</evidence>
<dbReference type="GO" id="GO:0004674">
    <property type="term" value="F:protein serine/threonine kinase activity"/>
    <property type="evidence" value="ECO:0007669"/>
    <property type="project" value="UniProtKB-EC"/>
</dbReference>
<feature type="region of interest" description="Disordered" evidence="5">
    <location>
        <begin position="1081"/>
        <end position="1103"/>
    </location>
</feature>
<keyword evidence="8" id="KW-0808">Transferase</keyword>
<feature type="compositionally biased region" description="Polar residues" evidence="5">
    <location>
        <begin position="407"/>
        <end position="418"/>
    </location>
</feature>
<evidence type="ECO:0000259" key="7">
    <source>
        <dbReference type="PROSITE" id="PS51489"/>
    </source>
</evidence>
<feature type="compositionally biased region" description="Basic and acidic residues" evidence="5">
    <location>
        <begin position="1091"/>
        <end position="1103"/>
    </location>
</feature>
<feature type="compositionally biased region" description="Polar residues" evidence="5">
    <location>
        <begin position="871"/>
        <end position="883"/>
    </location>
</feature>
<dbReference type="PROSITE" id="PS00108">
    <property type="entry name" value="PROTEIN_KINASE_ST"/>
    <property type="match status" value="1"/>
</dbReference>
<feature type="compositionally biased region" description="Polar residues" evidence="5">
    <location>
        <begin position="521"/>
        <end position="530"/>
    </location>
</feature>
<dbReference type="Pfam" id="PF08311">
    <property type="entry name" value="Mad3_BUB1_I"/>
    <property type="match status" value="1"/>
</dbReference>
<feature type="compositionally biased region" description="Basic and acidic residues" evidence="5">
    <location>
        <begin position="548"/>
        <end position="557"/>
    </location>
</feature>
<feature type="region of interest" description="Disordered" evidence="5">
    <location>
        <begin position="721"/>
        <end position="805"/>
    </location>
</feature>
<feature type="compositionally biased region" description="Low complexity" evidence="5">
    <location>
        <begin position="612"/>
        <end position="626"/>
    </location>
</feature>
<dbReference type="Proteomes" id="UP001161757">
    <property type="component" value="Unassembled WGS sequence"/>
</dbReference>
<keyword evidence="4" id="KW-0137">Centromere</keyword>
<feature type="compositionally biased region" description="Polar residues" evidence="5">
    <location>
        <begin position="598"/>
        <end position="611"/>
    </location>
</feature>
<dbReference type="InterPro" id="IPR008271">
    <property type="entry name" value="Ser/Thr_kinase_AS"/>
</dbReference>
<dbReference type="InterPro" id="IPR015661">
    <property type="entry name" value="Bub1/Mad3"/>
</dbReference>
<feature type="region of interest" description="Disordered" evidence="5">
    <location>
        <begin position="407"/>
        <end position="444"/>
    </location>
</feature>
<dbReference type="Pfam" id="PF08171">
    <property type="entry name" value="Mad3_BUB1_II"/>
    <property type="match status" value="1"/>
</dbReference>
<accession>A0AAN6ESV9</accession>
<protein>
    <submittedName>
        <fullName evidence="8">Protein kinase</fullName>
        <ecNumber evidence="8">2.7.11.1</ecNumber>
    </submittedName>
</protein>
<keyword evidence="3" id="KW-0995">Kinetochore</keyword>
<evidence type="ECO:0000256" key="3">
    <source>
        <dbReference type="ARBA" id="ARBA00022838"/>
    </source>
</evidence>
<feature type="compositionally biased region" description="Basic and acidic residues" evidence="5">
    <location>
        <begin position="304"/>
        <end position="317"/>
    </location>
</feature>
<dbReference type="SMART" id="SM00777">
    <property type="entry name" value="Mad3_BUB1_I"/>
    <property type="match status" value="1"/>
</dbReference>
<feature type="domain" description="Protein kinase" evidence="6">
    <location>
        <begin position="1058"/>
        <end position="1384"/>
    </location>
</feature>
<feature type="compositionally biased region" description="Polar residues" evidence="5">
    <location>
        <begin position="671"/>
        <end position="684"/>
    </location>
</feature>
<feature type="region of interest" description="Disordered" evidence="5">
    <location>
        <begin position="246"/>
        <end position="317"/>
    </location>
</feature>
<feature type="domain" description="BUB1 N-terminal" evidence="7">
    <location>
        <begin position="71"/>
        <end position="230"/>
    </location>
</feature>
<feature type="compositionally biased region" description="Low complexity" evidence="5">
    <location>
        <begin position="573"/>
        <end position="586"/>
    </location>
</feature>
<evidence type="ECO:0000259" key="6">
    <source>
        <dbReference type="PROSITE" id="PS50011"/>
    </source>
</evidence>
<comment type="caution">
    <text evidence="8">The sequence shown here is derived from an EMBL/GenBank/DDBJ whole genome shotgun (WGS) entry which is preliminary data.</text>
</comment>
<dbReference type="InterPro" id="IPR011009">
    <property type="entry name" value="Kinase-like_dom_sf"/>
</dbReference>